<feature type="region of interest" description="Disordered" evidence="3">
    <location>
        <begin position="523"/>
        <end position="621"/>
    </location>
</feature>
<organism evidence="5 6">
    <name type="scientific">Oncorhynchus mykiss</name>
    <name type="common">Rainbow trout</name>
    <name type="synonym">Salmo gairdneri</name>
    <dbReference type="NCBI Taxonomy" id="8022"/>
    <lineage>
        <taxon>Eukaryota</taxon>
        <taxon>Metazoa</taxon>
        <taxon>Chordata</taxon>
        <taxon>Craniata</taxon>
        <taxon>Vertebrata</taxon>
        <taxon>Euteleostomi</taxon>
        <taxon>Actinopterygii</taxon>
        <taxon>Neopterygii</taxon>
        <taxon>Teleostei</taxon>
        <taxon>Protacanthopterygii</taxon>
        <taxon>Salmoniformes</taxon>
        <taxon>Salmonidae</taxon>
        <taxon>Salmoninae</taxon>
        <taxon>Oncorhynchus</taxon>
    </lineage>
</organism>
<feature type="compositionally biased region" description="Gly residues" evidence="3">
    <location>
        <begin position="454"/>
        <end position="464"/>
    </location>
</feature>
<accession>A0A8C7P687</accession>
<dbReference type="Pfam" id="PF15295">
    <property type="entry name" value="CCDC50_N"/>
    <property type="match status" value="1"/>
</dbReference>
<dbReference type="InterPro" id="IPR029311">
    <property type="entry name" value="CCDC50_N"/>
</dbReference>
<dbReference type="GO" id="GO:0031625">
    <property type="term" value="F:ubiquitin protein ligase binding"/>
    <property type="evidence" value="ECO:0007669"/>
    <property type="project" value="TreeGrafter"/>
</dbReference>
<dbReference type="PANTHER" id="PTHR22115">
    <property type="entry name" value="C3ORF6 PROTEIN-RELATED"/>
    <property type="match status" value="1"/>
</dbReference>
<feature type="compositionally biased region" description="Low complexity" evidence="3">
    <location>
        <begin position="595"/>
        <end position="606"/>
    </location>
</feature>
<feature type="coiled-coil region" evidence="2">
    <location>
        <begin position="89"/>
        <end position="135"/>
    </location>
</feature>
<feature type="compositionally biased region" description="Basic and acidic residues" evidence="3">
    <location>
        <begin position="439"/>
        <end position="451"/>
    </location>
</feature>
<dbReference type="Proteomes" id="UP000694395">
    <property type="component" value="Chromosome 1"/>
</dbReference>
<protein>
    <submittedName>
        <fullName evidence="5">Coiled-coil domain containing 50a</fullName>
    </submittedName>
</protein>
<feature type="region of interest" description="Disordered" evidence="3">
    <location>
        <begin position="143"/>
        <end position="464"/>
    </location>
</feature>
<sequence>MAEFSIDQNKLPGVKEVVRDFAVLEDHCLAHNLQEQEIESHLASNVHKSRLVQQDVALAKQLQEEEDRRAKAKAHRQHRDIERSDNEIAQEIQEELVRQAKQQRIQEEKDAAIARKLQEKERKEERKRQKQLEANFEEEYYEDNAILPPLNPASRASLDLDDKPRWPGSNSLSSERDAVETRTNSLSKYPEHHLEGREGRRGRHGDAHPEHHRSSSRGKHGDRYPDYHHPTEGRSRGKGEQRSRDHQGSQSTFFADNHEPRRQREEEGDRVVRKKERPARPPPPSHIPVKRDEASDRVRHREWERDGERDRQREPRRGEEIERDAPRQERHGERLRDQEHSRDKDRHRERTRSRERGLDEVQDEPIPSSRSRAWDSGGEDAPSPGDDEEGKGGARARLTLLSGPSELCEEAARRSPRMGIERGERGHRDPGEGLITGKECSHTHPAPREPGRIVQGGPGGCGAGNYGLGEATQGITKLDLREQELLDMEVARKLQEEEVKASKMDKRVAQVAQDEEIARLLMEREKMEYKKSREKEKQGMRPEERRRPEGGDYKPSSEEVVHPRLREEEYQKPRNHQKPARPSQPPPHDYENVESSYSGSHYSSGSPARPEASYKGKFGFNSGLNLKPKEFRFNTSHTANVLSSIPHGWHTPNVFLRELQPF</sequence>
<evidence type="ECO:0000256" key="1">
    <source>
        <dbReference type="ARBA" id="ARBA00023054"/>
    </source>
</evidence>
<feature type="compositionally biased region" description="Basic and acidic residues" evidence="3">
    <location>
        <begin position="523"/>
        <end position="572"/>
    </location>
</feature>
<keyword evidence="1 2" id="KW-0175">Coiled coil</keyword>
<feature type="compositionally biased region" description="Basic and acidic residues" evidence="3">
    <location>
        <begin position="256"/>
        <end position="271"/>
    </location>
</feature>
<evidence type="ECO:0000313" key="5">
    <source>
        <dbReference type="Ensembl" id="ENSOMYP00000016875.2"/>
    </source>
</evidence>
<feature type="domain" description="Coiled-coil" evidence="4">
    <location>
        <begin position="5"/>
        <end position="129"/>
    </location>
</feature>
<dbReference type="InterPro" id="IPR039303">
    <property type="entry name" value="CCDC50"/>
</dbReference>
<evidence type="ECO:0000256" key="2">
    <source>
        <dbReference type="SAM" id="Coils"/>
    </source>
</evidence>
<feature type="compositionally biased region" description="Basic and acidic residues" evidence="3">
    <location>
        <begin position="419"/>
        <end position="431"/>
    </location>
</feature>
<reference evidence="5" key="2">
    <citation type="submission" date="2025-08" db="UniProtKB">
        <authorList>
            <consortium name="Ensembl"/>
        </authorList>
    </citation>
    <scope>IDENTIFICATION</scope>
</reference>
<gene>
    <name evidence="5" type="primary">ccdc50a</name>
</gene>
<feature type="compositionally biased region" description="Basic and acidic residues" evidence="3">
    <location>
        <begin position="289"/>
        <end position="359"/>
    </location>
</feature>
<dbReference type="GO" id="GO:0005737">
    <property type="term" value="C:cytoplasm"/>
    <property type="evidence" value="ECO:0007669"/>
    <property type="project" value="TreeGrafter"/>
</dbReference>
<dbReference type="PANTHER" id="PTHR22115:SF1">
    <property type="entry name" value="COILED-COIL DOMAIN-CONTAINING PROTEIN 50"/>
    <property type="match status" value="1"/>
</dbReference>
<name>A0A8C7P687_ONCMY</name>
<proteinExistence type="predicted"/>
<dbReference type="GeneTree" id="ENSGT00390000011058"/>
<reference evidence="5" key="1">
    <citation type="submission" date="2020-07" db="EMBL/GenBank/DDBJ databases">
        <title>A long reads based de novo assembly of the rainbow trout Arlee double haploid line genome.</title>
        <authorList>
            <person name="Gao G."/>
            <person name="Palti Y."/>
        </authorList>
    </citation>
    <scope>NUCLEOTIDE SEQUENCE [LARGE SCALE GENOMIC DNA]</scope>
</reference>
<feature type="compositionally biased region" description="Basic and acidic residues" evidence="3">
    <location>
        <begin position="189"/>
        <end position="247"/>
    </location>
</feature>
<dbReference type="Ensembl" id="ENSOMYT00000018605.2">
    <property type="protein sequence ID" value="ENSOMYP00000016875.2"/>
    <property type="gene ID" value="ENSOMYG00000008289.2"/>
</dbReference>
<evidence type="ECO:0000259" key="4">
    <source>
        <dbReference type="Pfam" id="PF15295"/>
    </source>
</evidence>
<dbReference type="AlphaFoldDB" id="A0A8C7P687"/>
<keyword evidence="6" id="KW-1185">Reference proteome</keyword>
<evidence type="ECO:0000256" key="3">
    <source>
        <dbReference type="SAM" id="MobiDB-lite"/>
    </source>
</evidence>
<feature type="region of interest" description="Disordered" evidence="3">
    <location>
        <begin position="64"/>
        <end position="87"/>
    </location>
</feature>
<evidence type="ECO:0000313" key="6">
    <source>
        <dbReference type="Proteomes" id="UP000694395"/>
    </source>
</evidence>
<reference evidence="5" key="3">
    <citation type="submission" date="2025-09" db="UniProtKB">
        <authorList>
            <consortium name="Ensembl"/>
        </authorList>
    </citation>
    <scope>IDENTIFICATION</scope>
</reference>